<dbReference type="GO" id="GO:0005886">
    <property type="term" value="C:plasma membrane"/>
    <property type="evidence" value="ECO:0007669"/>
    <property type="project" value="UniProtKB-SubCell"/>
</dbReference>
<accession>A0A9W6J6M1</accession>
<name>A0A9W6J6M1_9HYPH</name>
<comment type="caution">
    <text evidence="10">The sequence shown here is derived from an EMBL/GenBank/DDBJ whole genome shotgun (WGS) entry which is preliminary data.</text>
</comment>
<keyword evidence="5 8" id="KW-0812">Transmembrane</keyword>
<dbReference type="InterPro" id="IPR013525">
    <property type="entry name" value="ABC2_TM"/>
</dbReference>
<feature type="domain" description="ABC transmembrane type-2" evidence="9">
    <location>
        <begin position="134"/>
        <end position="370"/>
    </location>
</feature>
<keyword evidence="6 8" id="KW-1133">Transmembrane helix</keyword>
<feature type="transmembrane region" description="Helical" evidence="8">
    <location>
        <begin position="23"/>
        <end position="41"/>
    </location>
</feature>
<protein>
    <submittedName>
        <fullName evidence="10">Membrane protein</fullName>
    </submittedName>
</protein>
<dbReference type="InterPro" id="IPR051449">
    <property type="entry name" value="ABC-2_transporter_component"/>
</dbReference>
<dbReference type="InterPro" id="IPR047817">
    <property type="entry name" value="ABC2_TM_bact-type"/>
</dbReference>
<reference evidence="10" key="2">
    <citation type="submission" date="2023-01" db="EMBL/GenBank/DDBJ databases">
        <authorList>
            <person name="Sun Q."/>
            <person name="Evtushenko L."/>
        </authorList>
    </citation>
    <scope>NUCLEOTIDE SEQUENCE</scope>
    <source>
        <strain evidence="10">VKM B-2484</strain>
    </source>
</reference>
<dbReference type="AlphaFoldDB" id="A0A9W6J6M1"/>
<dbReference type="EMBL" id="BSFJ01000002">
    <property type="protein sequence ID" value="GLK70294.1"/>
    <property type="molecule type" value="Genomic_DNA"/>
</dbReference>
<feature type="transmembrane region" description="Helical" evidence="8">
    <location>
        <begin position="183"/>
        <end position="201"/>
    </location>
</feature>
<keyword evidence="4" id="KW-1003">Cell membrane</keyword>
<evidence type="ECO:0000256" key="7">
    <source>
        <dbReference type="ARBA" id="ARBA00023136"/>
    </source>
</evidence>
<dbReference type="PROSITE" id="PS51012">
    <property type="entry name" value="ABC_TM2"/>
    <property type="match status" value="1"/>
</dbReference>
<evidence type="ECO:0000313" key="10">
    <source>
        <dbReference type="EMBL" id="GLK70294.1"/>
    </source>
</evidence>
<dbReference type="PANTHER" id="PTHR30294:SF47">
    <property type="entry name" value="INNER MEMBRANE TRANSPORT PERMEASE YHHJ"/>
    <property type="match status" value="1"/>
</dbReference>
<gene>
    <name evidence="10" type="primary">yhhJ_1</name>
    <name evidence="10" type="ORF">GCM10017643_04090</name>
</gene>
<evidence type="ECO:0000313" key="11">
    <source>
        <dbReference type="Proteomes" id="UP001143370"/>
    </source>
</evidence>
<sequence length="375" mass="40993">MRQWILNVLYLGFKEIASVLRDVAMVGLIIYVFTVAVYSMATGLKTEVNNASVAVVDADRSTLSSRIKDALQPPYFSPARDIDRSEVDELLDKGSYTFVLEIPPRLEADLLANRGPSIQINVDATAVSQAAVGTAYIQEIIAREAANFLHQHGTSEVVPIEPVIRALFNQNLEAIRFNASMDIIMNVTMLGIILVGAAVMREREHGTIEHLLVMPVRPSEIAAAKIWANGLIILLAAGFSLHVVIEFVLQIPIIGSVELFLAGTAIYLFAVTSLGILLATIANSMPQFALLAIPVFVVMFLLSGTFTPFESMPPILQDIMYAVPSTHFVRFAQSILYRGAGLDVVWKDLMVMTALGAVFLAAALSRFRSMLVRQS</sequence>
<dbReference type="PANTHER" id="PTHR30294">
    <property type="entry name" value="MEMBRANE COMPONENT OF ABC TRANSPORTER YHHJ-RELATED"/>
    <property type="match status" value="1"/>
</dbReference>
<evidence type="ECO:0000259" key="9">
    <source>
        <dbReference type="PROSITE" id="PS51012"/>
    </source>
</evidence>
<reference evidence="10" key="1">
    <citation type="journal article" date="2014" name="Int. J. Syst. Evol. Microbiol.">
        <title>Complete genome sequence of Corynebacterium casei LMG S-19264T (=DSM 44701T), isolated from a smear-ripened cheese.</title>
        <authorList>
            <consortium name="US DOE Joint Genome Institute (JGI-PGF)"/>
            <person name="Walter F."/>
            <person name="Albersmeier A."/>
            <person name="Kalinowski J."/>
            <person name="Ruckert C."/>
        </authorList>
    </citation>
    <scope>NUCLEOTIDE SEQUENCE</scope>
    <source>
        <strain evidence="10">VKM B-2484</strain>
    </source>
</reference>
<dbReference type="Gene3D" id="3.40.1710.10">
    <property type="entry name" value="abc type-2 transporter like domain"/>
    <property type="match status" value="1"/>
</dbReference>
<dbReference type="Proteomes" id="UP001143370">
    <property type="component" value="Unassembled WGS sequence"/>
</dbReference>
<comment type="subcellular location">
    <subcellularLocation>
        <location evidence="1">Cell membrane</location>
        <topology evidence="1">Multi-pass membrane protein</topology>
    </subcellularLocation>
</comment>
<organism evidence="10 11">
    <name type="scientific">Ancylobacter dichloromethanicus</name>
    <dbReference type="NCBI Taxonomy" id="518825"/>
    <lineage>
        <taxon>Bacteria</taxon>
        <taxon>Pseudomonadati</taxon>
        <taxon>Pseudomonadota</taxon>
        <taxon>Alphaproteobacteria</taxon>
        <taxon>Hyphomicrobiales</taxon>
        <taxon>Xanthobacteraceae</taxon>
        <taxon>Ancylobacter</taxon>
    </lineage>
</organism>
<evidence type="ECO:0000256" key="3">
    <source>
        <dbReference type="ARBA" id="ARBA00022448"/>
    </source>
</evidence>
<evidence type="ECO:0000256" key="2">
    <source>
        <dbReference type="ARBA" id="ARBA00007783"/>
    </source>
</evidence>
<keyword evidence="3" id="KW-0813">Transport</keyword>
<evidence type="ECO:0000256" key="5">
    <source>
        <dbReference type="ARBA" id="ARBA00022692"/>
    </source>
</evidence>
<comment type="similarity">
    <text evidence="2">Belongs to the ABC-2 integral membrane protein family.</text>
</comment>
<feature type="transmembrane region" description="Helical" evidence="8">
    <location>
        <begin position="349"/>
        <end position="367"/>
    </location>
</feature>
<feature type="transmembrane region" description="Helical" evidence="8">
    <location>
        <begin position="221"/>
        <end position="245"/>
    </location>
</feature>
<dbReference type="Pfam" id="PF12698">
    <property type="entry name" value="ABC2_membrane_3"/>
    <property type="match status" value="1"/>
</dbReference>
<evidence type="ECO:0000256" key="8">
    <source>
        <dbReference type="SAM" id="Phobius"/>
    </source>
</evidence>
<keyword evidence="7 8" id="KW-0472">Membrane</keyword>
<dbReference type="GO" id="GO:0140359">
    <property type="term" value="F:ABC-type transporter activity"/>
    <property type="evidence" value="ECO:0007669"/>
    <property type="project" value="InterPro"/>
</dbReference>
<keyword evidence="11" id="KW-1185">Reference proteome</keyword>
<feature type="transmembrane region" description="Helical" evidence="8">
    <location>
        <begin position="257"/>
        <end position="282"/>
    </location>
</feature>
<evidence type="ECO:0000256" key="1">
    <source>
        <dbReference type="ARBA" id="ARBA00004651"/>
    </source>
</evidence>
<evidence type="ECO:0000256" key="6">
    <source>
        <dbReference type="ARBA" id="ARBA00022989"/>
    </source>
</evidence>
<dbReference type="RefSeq" id="WP_213375327.1">
    <property type="nucleotide sequence ID" value="NZ_BSFJ01000002.1"/>
</dbReference>
<evidence type="ECO:0000256" key="4">
    <source>
        <dbReference type="ARBA" id="ARBA00022475"/>
    </source>
</evidence>
<proteinExistence type="inferred from homology"/>
<feature type="transmembrane region" description="Helical" evidence="8">
    <location>
        <begin position="288"/>
        <end position="307"/>
    </location>
</feature>